<feature type="chain" id="PRO_5023124065" description="MOLPALP family lipoprotein" evidence="1">
    <location>
        <begin position="23"/>
        <end position="781"/>
    </location>
</feature>
<name>A0A5B9Y4I1_9MOLU</name>
<gene>
    <name evidence="2" type="ORF">SCHIN_v1c05180</name>
</gene>
<evidence type="ECO:0000313" key="3">
    <source>
        <dbReference type="Proteomes" id="UP000323144"/>
    </source>
</evidence>
<dbReference type="AlphaFoldDB" id="A0A5B9Y4I1"/>
<evidence type="ECO:0000256" key="1">
    <source>
        <dbReference type="SAM" id="SignalP"/>
    </source>
</evidence>
<protein>
    <recommendedName>
        <fullName evidence="4">MOLPALP family lipoprotein</fullName>
    </recommendedName>
</protein>
<feature type="signal peptide" evidence="1">
    <location>
        <begin position="1"/>
        <end position="22"/>
    </location>
</feature>
<dbReference type="PROSITE" id="PS51257">
    <property type="entry name" value="PROKAR_LIPOPROTEIN"/>
    <property type="match status" value="1"/>
</dbReference>
<dbReference type="EMBL" id="CP043026">
    <property type="protein sequence ID" value="QEH61715.1"/>
    <property type="molecule type" value="Genomic_DNA"/>
</dbReference>
<proteinExistence type="predicted"/>
<sequence>MKKLLALLSSASILVSAASVSACSLVNHEKEYIKNKVKQVVENASVAIRAAIASDTNNVNVNYAGQYLNGNYAKDVMDNFGTSTLTKVDQLVEGTFGKTLDKNYFVSIENTNLNLEGTKTATTSFDEIGGTISMVLSLIQTAGGIEPSLVGSIKGLLPTLLGLIGNNFDLSILDSLGDVLADIKPVLSTLFQFASNSDLFELIVSSFLSVDFSSSDVGSIVNSIFKFIINLFSRMNSKAVSIIDNYVNEIMLSDYKDETITQEDIQREAAVRLNNAVARIFGKSDKVVEINSDVIKNFNSTFLDEKLATTIGEIFSGGLDNLDIIGLISSLKDIFFIIGAVLIRPGIIELDSSLSDENHLLSSSKTNKEFLDDFSASNFEKNFSFKKAISNLKIATNIGNDKNGLGFRKLALILLNSNSSAQKVEMPDDHYLWTSWLANNFSSVDTPDNILSMLIHAIGFNLPTLLNLDLGSLKDTGAMLLGNFIPYLVDKLTNNESLVGLVELLKSFNVDLPFPDPEILRNSYDAIWSPDSSFLSDLLQVKINGKNINLYNLLTITNDDGLTLYDALTNLYSKLNTGFKNTTQERAEQTSLEQGIDNLTNALKNANNITIYYKKAPPGNSNSIYAEGKNLIEALKLTSENPGLGFKYGSDVSYGSDGAMSILGYDEKTKTFRDNSLLKGLQLIFRDKDVINCLASIMNGFKVNSVKKQNYITEQIAKPLDKTRYKTKNIKNNGLSMNSFGGTITYNLVYNDVETGNKYMYKVGLQEEQDGKWNIFELNRV</sequence>
<accession>A0A5B9Y4I1</accession>
<evidence type="ECO:0000313" key="2">
    <source>
        <dbReference type="EMBL" id="QEH61715.1"/>
    </source>
</evidence>
<organism evidence="2 3">
    <name type="scientific">Spiroplasma chinense</name>
    <dbReference type="NCBI Taxonomy" id="216932"/>
    <lineage>
        <taxon>Bacteria</taxon>
        <taxon>Bacillati</taxon>
        <taxon>Mycoplasmatota</taxon>
        <taxon>Mollicutes</taxon>
        <taxon>Entomoplasmatales</taxon>
        <taxon>Spiroplasmataceae</taxon>
        <taxon>Spiroplasma</taxon>
    </lineage>
</organism>
<dbReference type="RefSeq" id="WP_166508102.1">
    <property type="nucleotide sequence ID" value="NZ_CP043026.1"/>
</dbReference>
<evidence type="ECO:0008006" key="4">
    <source>
        <dbReference type="Google" id="ProtNLM"/>
    </source>
</evidence>
<dbReference type="Proteomes" id="UP000323144">
    <property type="component" value="Chromosome"/>
</dbReference>
<reference evidence="2 3" key="1">
    <citation type="submission" date="2019-08" db="EMBL/GenBank/DDBJ databases">
        <title>Complete genome sequence of Spiroplasma chinense CCH (DSM 19755).</title>
        <authorList>
            <person name="Shen H.-Y."/>
            <person name="Lin Y.-C."/>
            <person name="Chou L."/>
            <person name="Kuo C.-H."/>
        </authorList>
    </citation>
    <scope>NUCLEOTIDE SEQUENCE [LARGE SCALE GENOMIC DNA]</scope>
    <source>
        <strain evidence="2 3">CCH</strain>
    </source>
</reference>
<keyword evidence="3" id="KW-1185">Reference proteome</keyword>
<dbReference type="KEGG" id="schi:SCHIN_v1c05180"/>
<keyword evidence="1" id="KW-0732">Signal</keyword>